<feature type="domain" description="Alpha-L-rhamnosidase six-hairpin glycosidase" evidence="2">
    <location>
        <begin position="196"/>
        <end position="389"/>
    </location>
</feature>
<dbReference type="InterPro" id="IPR035396">
    <property type="entry name" value="Bac_rhamnosid6H"/>
</dbReference>
<evidence type="ECO:0000259" key="2">
    <source>
        <dbReference type="Pfam" id="PF17389"/>
    </source>
</evidence>
<dbReference type="Pfam" id="PF17390">
    <property type="entry name" value="Bac_rhamnosid_C"/>
    <property type="match status" value="1"/>
</dbReference>
<dbReference type="InterPro" id="IPR035398">
    <property type="entry name" value="Bac_rhamnosid_C"/>
</dbReference>
<dbReference type="InterPro" id="IPR008928">
    <property type="entry name" value="6-hairpin_glycosidase_sf"/>
</dbReference>
<feature type="domain" description="Alpha-L-rhamnosidase C-terminal" evidence="3">
    <location>
        <begin position="523"/>
        <end position="580"/>
    </location>
</feature>
<feature type="chain" id="PRO_5047026112" evidence="1">
    <location>
        <begin position="22"/>
        <end position="583"/>
    </location>
</feature>
<dbReference type="RefSeq" id="WP_354663318.1">
    <property type="nucleotide sequence ID" value="NZ_JBEXAC010000002.1"/>
</dbReference>
<evidence type="ECO:0000313" key="4">
    <source>
        <dbReference type="EMBL" id="MET7000765.1"/>
    </source>
</evidence>
<dbReference type="EMBL" id="JBEXAC010000002">
    <property type="protein sequence ID" value="MET7000765.1"/>
    <property type="molecule type" value="Genomic_DNA"/>
</dbReference>
<dbReference type="PANTHER" id="PTHR34987">
    <property type="entry name" value="C, PUTATIVE (AFU_ORTHOLOGUE AFUA_3G02880)-RELATED"/>
    <property type="match status" value="1"/>
</dbReference>
<keyword evidence="1" id="KW-0732">Signal</keyword>
<dbReference type="InterPro" id="IPR012341">
    <property type="entry name" value="6hp_glycosidase-like_sf"/>
</dbReference>
<keyword evidence="5" id="KW-1185">Reference proteome</keyword>
<evidence type="ECO:0000259" key="3">
    <source>
        <dbReference type="Pfam" id="PF17390"/>
    </source>
</evidence>
<organism evidence="4 5">
    <name type="scientific">Chitinophaga defluvii</name>
    <dbReference type="NCBI Taxonomy" id="3163343"/>
    <lineage>
        <taxon>Bacteria</taxon>
        <taxon>Pseudomonadati</taxon>
        <taxon>Bacteroidota</taxon>
        <taxon>Chitinophagia</taxon>
        <taxon>Chitinophagales</taxon>
        <taxon>Chitinophagaceae</taxon>
        <taxon>Chitinophaga</taxon>
    </lineage>
</organism>
<evidence type="ECO:0000256" key="1">
    <source>
        <dbReference type="SAM" id="SignalP"/>
    </source>
</evidence>
<dbReference type="Gene3D" id="2.60.420.10">
    <property type="entry name" value="Maltose phosphorylase, domain 3"/>
    <property type="match status" value="1"/>
</dbReference>
<comment type="caution">
    <text evidence="4">The sequence shown here is derived from an EMBL/GenBank/DDBJ whole genome shotgun (WGS) entry which is preliminary data.</text>
</comment>
<reference evidence="4 5" key="1">
    <citation type="submission" date="2024-06" db="EMBL/GenBank/DDBJ databases">
        <title>Chitinophaga defluvii sp. nov., isolated from municipal sewage.</title>
        <authorList>
            <person name="Zhang L."/>
        </authorList>
    </citation>
    <scope>NUCLEOTIDE SEQUENCE [LARGE SCALE GENOMIC DNA]</scope>
    <source>
        <strain evidence="4 5">H8</strain>
    </source>
</reference>
<evidence type="ECO:0000313" key="5">
    <source>
        <dbReference type="Proteomes" id="UP001549749"/>
    </source>
</evidence>
<name>A0ABV2TDQ1_9BACT</name>
<dbReference type="Proteomes" id="UP001549749">
    <property type="component" value="Unassembled WGS sequence"/>
</dbReference>
<dbReference type="SUPFAM" id="SSF48208">
    <property type="entry name" value="Six-hairpin glycosidases"/>
    <property type="match status" value="1"/>
</dbReference>
<accession>A0ABV2TDQ1</accession>
<dbReference type="Pfam" id="PF17389">
    <property type="entry name" value="Bac_rhamnosid6H"/>
    <property type="match status" value="1"/>
</dbReference>
<gene>
    <name evidence="4" type="ORF">ABR189_25510</name>
</gene>
<dbReference type="Gene3D" id="1.50.10.10">
    <property type="match status" value="1"/>
</dbReference>
<proteinExistence type="predicted"/>
<dbReference type="PANTHER" id="PTHR34987:SF6">
    <property type="entry name" value="ALPHA-L-RHAMNOSIDASE SIX-HAIRPIN GLYCOSIDASE DOMAIN-CONTAINING PROTEIN"/>
    <property type="match status" value="1"/>
</dbReference>
<protein>
    <submittedName>
        <fullName evidence="4">Alpha-L-rhamnosidase C-terminal domain-containing protein</fullName>
    </submittedName>
</protein>
<sequence>MRKFFVTAALLLPLMYGSVQAQLPPVFDKQTAANATGTPTTRKYLPPVRIVWQEGNLQGVSGLMQPGNGQADLSNKNMCILKPAGNVKPAILLDFGRELHGGLQIVTGMWGGNKPVKLRIRFGESVSEAMSNIEPEKNATNDHAIRDMMVEVPWLGKLEVGNTGFRFVRIDVVEDVPEVMLKEVRAIFNFRDLPYLGSFNSSDTLLNKIWLTGAYTVHLNMQDYLWDGIKRDRLVWVGDMHPETSTISTLFGYNEVVPHSLDLVRDITPLSEWMNGISTYSMWWIIIHRDWYYHNGNLPYLRQQKAYLLPLLRRISQMIDENNSEKLDGTRFLDWPSSENPQGIHAGLQAMMVLSLQAGAELCKILQEPAAAQECEAAVARLKKHVPDHNNSKQAAALMALSGLASAKEMDDQVINVGGAKEFSTFYGYYMLQAKAKAGNYEGALDAIRTYWGGMLSIGATTFWEDFNLDWLNNAGRIDELVKPGQKDIHGDYGGYCYKGFRHSLCHGWASGPTPWLTEHVLGIQVKAPGCKVIKITPHLGDLTFAEGTFPTPYGILKVKHTKGKDGKIKSEINAPKGVTILR</sequence>
<feature type="signal peptide" evidence="1">
    <location>
        <begin position="1"/>
        <end position="21"/>
    </location>
</feature>